<organism evidence="10 11">
    <name type="scientific">Fusarium tricinctum</name>
    <dbReference type="NCBI Taxonomy" id="61284"/>
    <lineage>
        <taxon>Eukaryota</taxon>
        <taxon>Fungi</taxon>
        <taxon>Dikarya</taxon>
        <taxon>Ascomycota</taxon>
        <taxon>Pezizomycotina</taxon>
        <taxon>Sordariomycetes</taxon>
        <taxon>Hypocreomycetidae</taxon>
        <taxon>Hypocreales</taxon>
        <taxon>Nectriaceae</taxon>
        <taxon>Fusarium</taxon>
        <taxon>Fusarium tricinctum species complex</taxon>
    </lineage>
</organism>
<keyword evidence="5 8" id="KW-0472">Membrane</keyword>
<evidence type="ECO:0000256" key="5">
    <source>
        <dbReference type="ARBA" id="ARBA00023136"/>
    </source>
</evidence>
<evidence type="ECO:0000256" key="8">
    <source>
        <dbReference type="SAM" id="Phobius"/>
    </source>
</evidence>
<feature type="transmembrane region" description="Helical" evidence="8">
    <location>
        <begin position="221"/>
        <end position="240"/>
    </location>
</feature>
<gene>
    <name evidence="10" type="ORF">BKA59DRAFT_489707</name>
</gene>
<dbReference type="FunFam" id="1.20.1720.10:FF:000012">
    <property type="entry name" value="MFS toxin efflux pump (AflT)"/>
    <property type="match status" value="1"/>
</dbReference>
<sequence>MTTTISKEERSEPQVIVDDEKVESTSNAPTLREPAQDEPRTKPEDGDITTEEEEHEWVTGWKLASMMTSLTLAAFLMLLDMSIISTAVPRITSDFHSLPDIGWYASAYNLSSAALQPLSGKLYMYFNTRWSFLALFFIFEVGSLICGVAQSSTMLIIGRAVAGIGSSGIQNGALTIIASAVPIHKRPSLVGILMGCAQLGIVSGPLLGGAFTEYTTWRWCFYINLPIGAICAVLFLIVHIPNHSVPTDETTMQILRTKFDFTGFAMFCPSIVMILLALQWGGVDYPWNSATVVGLFCGGGVLLIMFVYWEHRVGANAMIPLDIIRIRQVWTACLTQLFLFATVLVASFYYPVYFQSVKDASPFKSGVNLLPSILTLILAAVSSGVLASAVLSAIGFGLASTMGPYTSTATWAGYQILVGFGRGLGLQMSIIAVQANTTAEVTPIAMAILTFSQVFGGAIFVTAANVIFTHELRNELMARLPNVDTESIINAGAGAVGEVVSYFTRVLFSRAFPSCITQSWKHKAVRFGLSKAPKSHFATMDRPNRPRNRQPRPPRQQQHNQRGGSSRPSRAPGTPQQAAGTVPTVQQVIPGASVYIILKEDQPTGTETKGIVQDLLTRGNHPRGIKVRLRGGQVGRVQRMGDASAAAPVPPEEPKAQATSSRFTMRYTDVRQDDEFATGPPPRSLADFMPDLDESLGTAPGAGVEMVKCPFCDKFEGDEAAVTHHIDREHLS</sequence>
<dbReference type="GO" id="GO:0022857">
    <property type="term" value="F:transmembrane transporter activity"/>
    <property type="evidence" value="ECO:0007669"/>
    <property type="project" value="InterPro"/>
</dbReference>
<dbReference type="InterPro" id="IPR019240">
    <property type="entry name" value="DUF2196"/>
</dbReference>
<feature type="transmembrane region" description="Helical" evidence="8">
    <location>
        <begin position="261"/>
        <end position="281"/>
    </location>
</feature>
<dbReference type="PROSITE" id="PS50850">
    <property type="entry name" value="MFS"/>
    <property type="match status" value="1"/>
</dbReference>
<feature type="domain" description="Major facilitator superfamily (MFS) profile" evidence="9">
    <location>
        <begin position="66"/>
        <end position="509"/>
    </location>
</feature>
<protein>
    <submittedName>
        <fullName evidence="10">Major facilitator superfamily domain-containing protein</fullName>
    </submittedName>
</protein>
<dbReference type="SUPFAM" id="SSF103473">
    <property type="entry name" value="MFS general substrate transporter"/>
    <property type="match status" value="1"/>
</dbReference>
<keyword evidence="4 8" id="KW-1133">Transmembrane helix</keyword>
<evidence type="ECO:0000256" key="7">
    <source>
        <dbReference type="SAM" id="MobiDB-lite"/>
    </source>
</evidence>
<feature type="transmembrane region" description="Helical" evidence="8">
    <location>
        <begin position="329"/>
        <end position="353"/>
    </location>
</feature>
<evidence type="ECO:0000256" key="1">
    <source>
        <dbReference type="ARBA" id="ARBA00004141"/>
    </source>
</evidence>
<feature type="transmembrane region" description="Helical" evidence="8">
    <location>
        <begin position="130"/>
        <end position="150"/>
    </location>
</feature>
<dbReference type="Gene3D" id="1.20.1250.20">
    <property type="entry name" value="MFS general substrate transporter like domains"/>
    <property type="match status" value="2"/>
</dbReference>
<dbReference type="OrthoDB" id="10021397at2759"/>
<dbReference type="InterPro" id="IPR020846">
    <property type="entry name" value="MFS_dom"/>
</dbReference>
<dbReference type="PANTHER" id="PTHR23501">
    <property type="entry name" value="MAJOR FACILITATOR SUPERFAMILY"/>
    <property type="match status" value="1"/>
</dbReference>
<evidence type="ECO:0000313" key="10">
    <source>
        <dbReference type="EMBL" id="KAH7263152.1"/>
    </source>
</evidence>
<dbReference type="InterPro" id="IPR011701">
    <property type="entry name" value="MFS"/>
</dbReference>
<dbReference type="Proteomes" id="UP000813427">
    <property type="component" value="Unassembled WGS sequence"/>
</dbReference>
<feature type="region of interest" description="Disordered" evidence="7">
    <location>
        <begin position="1"/>
        <end position="53"/>
    </location>
</feature>
<reference evidence="10" key="1">
    <citation type="journal article" date="2021" name="Nat. Commun.">
        <title>Genetic determinants of endophytism in the Arabidopsis root mycobiome.</title>
        <authorList>
            <person name="Mesny F."/>
            <person name="Miyauchi S."/>
            <person name="Thiergart T."/>
            <person name="Pickel B."/>
            <person name="Atanasova L."/>
            <person name="Karlsson M."/>
            <person name="Huettel B."/>
            <person name="Barry K.W."/>
            <person name="Haridas S."/>
            <person name="Chen C."/>
            <person name="Bauer D."/>
            <person name="Andreopoulos W."/>
            <person name="Pangilinan J."/>
            <person name="LaButti K."/>
            <person name="Riley R."/>
            <person name="Lipzen A."/>
            <person name="Clum A."/>
            <person name="Drula E."/>
            <person name="Henrissat B."/>
            <person name="Kohler A."/>
            <person name="Grigoriev I.V."/>
            <person name="Martin F.M."/>
            <person name="Hacquard S."/>
        </authorList>
    </citation>
    <scope>NUCLEOTIDE SEQUENCE</scope>
    <source>
        <strain evidence="10">MPI-SDFR-AT-0068</strain>
    </source>
</reference>
<feature type="transmembrane region" description="Helical" evidence="8">
    <location>
        <begin position="189"/>
        <end position="209"/>
    </location>
</feature>
<keyword evidence="3 8" id="KW-0812">Transmembrane</keyword>
<dbReference type="PANTHER" id="PTHR23501:SF193">
    <property type="entry name" value="MULTIDRUG TRANSPORTER, PUTATIVE (AFU_ORTHOLOGUE AFUA_8G00940)-RELATED"/>
    <property type="match status" value="1"/>
</dbReference>
<dbReference type="Pfam" id="PF07690">
    <property type="entry name" value="MFS_1"/>
    <property type="match status" value="1"/>
</dbReference>
<feature type="region of interest" description="Disordered" evidence="7">
    <location>
        <begin position="533"/>
        <end position="585"/>
    </location>
</feature>
<dbReference type="AlphaFoldDB" id="A0A8K0S987"/>
<accession>A0A8K0S987</accession>
<keyword evidence="11" id="KW-1185">Reference proteome</keyword>
<evidence type="ECO:0000259" key="9">
    <source>
        <dbReference type="PROSITE" id="PS50850"/>
    </source>
</evidence>
<feature type="compositionally biased region" description="Basic and acidic residues" evidence="7">
    <location>
        <begin position="34"/>
        <end position="45"/>
    </location>
</feature>
<feature type="transmembrane region" description="Helical" evidence="8">
    <location>
        <begin position="444"/>
        <end position="468"/>
    </location>
</feature>
<evidence type="ECO:0000256" key="4">
    <source>
        <dbReference type="ARBA" id="ARBA00022989"/>
    </source>
</evidence>
<evidence type="ECO:0000256" key="6">
    <source>
        <dbReference type="ARBA" id="ARBA00023180"/>
    </source>
</evidence>
<comment type="subcellular location">
    <subcellularLocation>
        <location evidence="1">Membrane</location>
        <topology evidence="1">Multi-pass membrane protein</topology>
    </subcellularLocation>
</comment>
<dbReference type="EMBL" id="JAGPXF010000001">
    <property type="protein sequence ID" value="KAH7263152.1"/>
    <property type="molecule type" value="Genomic_DNA"/>
</dbReference>
<comment type="caution">
    <text evidence="10">The sequence shown here is derived from an EMBL/GenBank/DDBJ whole genome shotgun (WGS) entry which is preliminary data.</text>
</comment>
<dbReference type="InterPro" id="IPR036259">
    <property type="entry name" value="MFS_trans_sf"/>
</dbReference>
<feature type="transmembrane region" description="Helical" evidence="8">
    <location>
        <begin position="411"/>
        <end position="432"/>
    </location>
</feature>
<dbReference type="GO" id="GO:0005886">
    <property type="term" value="C:plasma membrane"/>
    <property type="evidence" value="ECO:0007669"/>
    <property type="project" value="TreeGrafter"/>
</dbReference>
<evidence type="ECO:0000256" key="2">
    <source>
        <dbReference type="ARBA" id="ARBA00007520"/>
    </source>
</evidence>
<proteinExistence type="inferred from homology"/>
<feature type="compositionally biased region" description="Polar residues" evidence="7">
    <location>
        <begin position="563"/>
        <end position="585"/>
    </location>
</feature>
<feature type="transmembrane region" description="Helical" evidence="8">
    <location>
        <begin position="287"/>
        <end position="309"/>
    </location>
</feature>
<feature type="transmembrane region" description="Helical" evidence="8">
    <location>
        <begin position="373"/>
        <end position="399"/>
    </location>
</feature>
<evidence type="ECO:0000256" key="3">
    <source>
        <dbReference type="ARBA" id="ARBA00022692"/>
    </source>
</evidence>
<dbReference type="CDD" id="cd17502">
    <property type="entry name" value="MFS_Azr1_MDR_like"/>
    <property type="match status" value="1"/>
</dbReference>
<feature type="transmembrane region" description="Helical" evidence="8">
    <location>
        <begin position="156"/>
        <end position="177"/>
    </location>
</feature>
<dbReference type="Pfam" id="PF09962">
    <property type="entry name" value="DUF2196"/>
    <property type="match status" value="1"/>
</dbReference>
<feature type="compositionally biased region" description="Basic and acidic residues" evidence="7">
    <location>
        <begin position="1"/>
        <end position="23"/>
    </location>
</feature>
<name>A0A8K0S987_9HYPO</name>
<feature type="transmembrane region" description="Helical" evidence="8">
    <location>
        <begin position="70"/>
        <end position="89"/>
    </location>
</feature>
<dbReference type="NCBIfam" id="TIGR03833">
    <property type="entry name" value="YwbE family protein"/>
    <property type="match status" value="1"/>
</dbReference>
<keyword evidence="6" id="KW-0325">Glycoprotein</keyword>
<evidence type="ECO:0000313" key="11">
    <source>
        <dbReference type="Proteomes" id="UP000813427"/>
    </source>
</evidence>
<comment type="similarity">
    <text evidence="2">Belongs to the major facilitator superfamily. TCR/Tet family.</text>
</comment>